<dbReference type="PANTHER" id="PTHR11113:SF14">
    <property type="entry name" value="N-ACETYLGLUCOSAMINE-6-PHOSPHATE DEACETYLASE"/>
    <property type="match status" value="1"/>
</dbReference>
<evidence type="ECO:0000259" key="3">
    <source>
        <dbReference type="Pfam" id="PF01979"/>
    </source>
</evidence>
<dbReference type="PANTHER" id="PTHR11113">
    <property type="entry name" value="N-ACETYLGLUCOSAMINE-6-PHOSPHATE DEACETYLASE"/>
    <property type="match status" value="1"/>
</dbReference>
<dbReference type="InterPro" id="IPR006680">
    <property type="entry name" value="Amidohydro-rel"/>
</dbReference>
<dbReference type="InterPro" id="IPR011059">
    <property type="entry name" value="Metal-dep_hydrolase_composite"/>
</dbReference>
<protein>
    <recommendedName>
        <fullName evidence="3">Amidohydrolase-related domain-containing protein</fullName>
    </recommendedName>
</protein>
<sequence length="509" mass="54624">MVHNDYLHTDGRLIRFAHCYLIEPDSGNLSTCTASLWVDKLLGTIARVVMEDTSVVNCFVSESGQDPSIGEEALDAAPTIDLQGQVLAPGLIDIQINGAYGIDFSHWPGEEEDYVSKVETVSTRLAETGVTAYLPTVISQTPDMYEQIIPALHNHAVDSLTTGAAVIGYHLEGPFLAPSKIGCHPAENARDASEGWRSFVGTYGQTIIEPAEEFKLAKIITLAPEVLGIMDCIPRLVEEGYTVSIGHSGANTQQAAQAVTSGASLITHLFNAMPAFHHREPGIIGLLGAAPGCHENGDGKHPSQTLQSALPTPVASQVLGKIERLGGVESPLPSMETKPSESNNQNSRPFQRPFWSCIADGLHVHPFAVNLAYRTHPEGCVLVTDAVSWMDPNLPDGVYPWRSQDHTVTKKGDSITLTDTDTLAGAAVPLDKCVRNLAKFCGIPLSKAIHCASRNPAKCLGGSVVKSKGALKVGFDADLTVWDKETGELLSAWRAGRQVFGKLELRNPT</sequence>
<dbReference type="GO" id="GO:0006046">
    <property type="term" value="P:N-acetylglucosamine catabolic process"/>
    <property type="evidence" value="ECO:0007669"/>
    <property type="project" value="TreeGrafter"/>
</dbReference>
<reference evidence="4" key="1">
    <citation type="submission" date="2020-04" db="EMBL/GenBank/DDBJ databases">
        <title>Analysis of mating type loci in Filobasidium floriforme.</title>
        <authorList>
            <person name="Nowrousian M."/>
        </authorList>
    </citation>
    <scope>NUCLEOTIDE SEQUENCE</scope>
    <source>
        <strain evidence="4">CBS 6242</strain>
    </source>
</reference>
<dbReference type="Gene3D" id="3.20.20.140">
    <property type="entry name" value="Metal-dependent hydrolases"/>
    <property type="match status" value="1"/>
</dbReference>
<proteinExistence type="predicted"/>
<keyword evidence="1" id="KW-0378">Hydrolase</keyword>
<name>A0A8K0JJR8_9TREE</name>
<dbReference type="SUPFAM" id="SSF51338">
    <property type="entry name" value="Composite domain of metallo-dependent hydrolases"/>
    <property type="match status" value="1"/>
</dbReference>
<keyword evidence="5" id="KW-1185">Reference proteome</keyword>
<dbReference type="GO" id="GO:0008448">
    <property type="term" value="F:N-acetylglucosamine-6-phosphate deacetylase activity"/>
    <property type="evidence" value="ECO:0007669"/>
    <property type="project" value="TreeGrafter"/>
</dbReference>
<feature type="domain" description="Amidohydrolase-related" evidence="3">
    <location>
        <begin position="87"/>
        <end position="488"/>
    </location>
</feature>
<feature type="region of interest" description="Disordered" evidence="2">
    <location>
        <begin position="328"/>
        <end position="347"/>
    </location>
</feature>
<evidence type="ECO:0000256" key="2">
    <source>
        <dbReference type="SAM" id="MobiDB-lite"/>
    </source>
</evidence>
<accession>A0A8K0JJR8</accession>
<organism evidence="4 5">
    <name type="scientific">Filobasidium floriforme</name>
    <dbReference type="NCBI Taxonomy" id="5210"/>
    <lineage>
        <taxon>Eukaryota</taxon>
        <taxon>Fungi</taxon>
        <taxon>Dikarya</taxon>
        <taxon>Basidiomycota</taxon>
        <taxon>Agaricomycotina</taxon>
        <taxon>Tremellomycetes</taxon>
        <taxon>Filobasidiales</taxon>
        <taxon>Filobasidiaceae</taxon>
        <taxon>Filobasidium</taxon>
    </lineage>
</organism>
<dbReference type="SUPFAM" id="SSF51556">
    <property type="entry name" value="Metallo-dependent hydrolases"/>
    <property type="match status" value="1"/>
</dbReference>
<dbReference type="Proteomes" id="UP000812966">
    <property type="component" value="Unassembled WGS sequence"/>
</dbReference>
<gene>
    <name evidence="4" type="ORF">FFLO_03954</name>
</gene>
<dbReference type="InterPro" id="IPR032466">
    <property type="entry name" value="Metal_Hydrolase"/>
</dbReference>
<dbReference type="Pfam" id="PF01979">
    <property type="entry name" value="Amidohydro_1"/>
    <property type="match status" value="1"/>
</dbReference>
<evidence type="ECO:0000313" key="4">
    <source>
        <dbReference type="EMBL" id="KAG7532015.1"/>
    </source>
</evidence>
<evidence type="ECO:0000256" key="1">
    <source>
        <dbReference type="ARBA" id="ARBA00022801"/>
    </source>
</evidence>
<comment type="caution">
    <text evidence="4">The sequence shown here is derived from an EMBL/GenBank/DDBJ whole genome shotgun (WGS) entry which is preliminary data.</text>
</comment>
<dbReference type="AlphaFoldDB" id="A0A8K0JJR8"/>
<dbReference type="EMBL" id="JABELV010000077">
    <property type="protein sequence ID" value="KAG7532015.1"/>
    <property type="molecule type" value="Genomic_DNA"/>
</dbReference>
<evidence type="ECO:0000313" key="5">
    <source>
        <dbReference type="Proteomes" id="UP000812966"/>
    </source>
</evidence>